<comment type="caution">
    <text evidence="3">The sequence shown here is derived from an EMBL/GenBank/DDBJ whole genome shotgun (WGS) entry which is preliminary data.</text>
</comment>
<dbReference type="NCBIfam" id="NF047558">
    <property type="entry name" value="TPR_END_plus"/>
    <property type="match status" value="1"/>
</dbReference>
<dbReference type="Proteomes" id="UP000632774">
    <property type="component" value="Unassembled WGS sequence"/>
</dbReference>
<sequence>MKKSLFTTLICLISLFAMSQSPAPSKEITDFKNYTAELENNRRAATEKKDYITAGNLCAEWIAKYEHATPAIIQNFKSLNPGMYYNLACYVNLHGKSEEALTALEKSVSLGYSNYANTKVDTDLENLHDNKRFKAALNTLRERGDMGYILQKSGPYDNKTTNASPVFTYQSASSPELVDLKNKFNLDSVAGKKDEISKFKNLLYWVHNQVKHDGNSNNPSSRNAVDLIAVCKKENRGVNCRMMATILRDVYQAEGFKTRVVTCMPKDTLDNDCHVITVVWSKTLNKWVWMDPTFNAYVTDTKGNLLNIEEVRQHLVKNGTADLVLNDDANWNNKNKQTKDNYLGYYMSKNLYWLQCAAKSEWDIETGKPGKGPIQYVNLYPGNFTTLHISGGSVKESNRYATNNPTYFWQKPGDL</sequence>
<feature type="signal peptide" evidence="1">
    <location>
        <begin position="1"/>
        <end position="19"/>
    </location>
</feature>
<proteinExistence type="predicted"/>
<dbReference type="EMBL" id="JADFFM010000001">
    <property type="protein sequence ID" value="MBE9666295.1"/>
    <property type="molecule type" value="Genomic_DNA"/>
</dbReference>
<dbReference type="InterPro" id="IPR002931">
    <property type="entry name" value="Transglutaminase-like"/>
</dbReference>
<gene>
    <name evidence="3" type="ORF">IRJ18_07980</name>
</gene>
<dbReference type="RefSeq" id="WP_194105663.1">
    <property type="nucleotide sequence ID" value="NZ_JADFFM010000001.1"/>
</dbReference>
<organism evidence="3 4">
    <name type="scientific">Mucilaginibacter boryungensis</name>
    <dbReference type="NCBI Taxonomy" id="768480"/>
    <lineage>
        <taxon>Bacteria</taxon>
        <taxon>Pseudomonadati</taxon>
        <taxon>Bacteroidota</taxon>
        <taxon>Sphingobacteriia</taxon>
        <taxon>Sphingobacteriales</taxon>
        <taxon>Sphingobacteriaceae</taxon>
        <taxon>Mucilaginibacter</taxon>
    </lineage>
</organism>
<evidence type="ECO:0000259" key="2">
    <source>
        <dbReference type="Pfam" id="PF01841"/>
    </source>
</evidence>
<accession>A0ABR9XGW0</accession>
<dbReference type="SUPFAM" id="SSF54001">
    <property type="entry name" value="Cysteine proteinases"/>
    <property type="match status" value="1"/>
</dbReference>
<evidence type="ECO:0000256" key="1">
    <source>
        <dbReference type="SAM" id="SignalP"/>
    </source>
</evidence>
<evidence type="ECO:0000313" key="3">
    <source>
        <dbReference type="EMBL" id="MBE9666295.1"/>
    </source>
</evidence>
<feature type="domain" description="Transglutaminase-like" evidence="2">
    <location>
        <begin position="187"/>
        <end position="292"/>
    </location>
</feature>
<reference evidence="3 4" key="1">
    <citation type="submission" date="2020-10" db="EMBL/GenBank/DDBJ databases">
        <title>Mucilaginibacter mali sp. nov., isolated from rhizosphere soil of apple orchard.</title>
        <authorList>
            <person name="Lee J.-S."/>
            <person name="Kim H.S."/>
            <person name="Kim J.-S."/>
        </authorList>
    </citation>
    <scope>NUCLEOTIDE SEQUENCE [LARGE SCALE GENOMIC DNA]</scope>
    <source>
        <strain evidence="3 4">KCTC 23157</strain>
    </source>
</reference>
<dbReference type="Gene3D" id="3.10.620.30">
    <property type="match status" value="1"/>
</dbReference>
<dbReference type="InterPro" id="IPR038765">
    <property type="entry name" value="Papain-like_cys_pep_sf"/>
</dbReference>
<dbReference type="Pfam" id="PF01841">
    <property type="entry name" value="Transglut_core"/>
    <property type="match status" value="1"/>
</dbReference>
<feature type="chain" id="PRO_5046818818" evidence="1">
    <location>
        <begin position="20"/>
        <end position="415"/>
    </location>
</feature>
<evidence type="ECO:0000313" key="4">
    <source>
        <dbReference type="Proteomes" id="UP000632774"/>
    </source>
</evidence>
<protein>
    <submittedName>
        <fullName evidence="3">Transglutaminase domain-containing protein</fullName>
    </submittedName>
</protein>
<name>A0ABR9XGW0_9SPHI</name>
<keyword evidence="4" id="KW-1185">Reference proteome</keyword>
<keyword evidence="1" id="KW-0732">Signal</keyword>